<dbReference type="InterPro" id="IPR047762">
    <property type="entry name" value="EHMT_CRR"/>
</dbReference>
<dbReference type="Pfam" id="PF21533">
    <property type="entry name" value="EHMT1-2_CRR"/>
    <property type="match status" value="1"/>
</dbReference>
<evidence type="ECO:0000313" key="2">
    <source>
        <dbReference type="EMBL" id="VDN36618.1"/>
    </source>
</evidence>
<gene>
    <name evidence="2" type="ORF">GPUH_LOCUS20709</name>
</gene>
<dbReference type="EMBL" id="UYRT01090952">
    <property type="protein sequence ID" value="VDN36618.1"/>
    <property type="molecule type" value="Genomic_DNA"/>
</dbReference>
<name>A0A3P7NLY4_9BILA</name>
<evidence type="ECO:0000259" key="1">
    <source>
        <dbReference type="Pfam" id="PF21533"/>
    </source>
</evidence>
<proteinExistence type="predicted"/>
<sequence length="208" mass="24226">MMEEKEETSDGGCQFDPCSVNDVYQCSCLSLRQILYTMFVRENEAPLEPNVCCMCTAEDRRYGVNYRCQRRAVTFCLSAVPEQWFCSIHSEMLHQHRLCLICQAFCTEGELRVCNEYGVQHWMHDDCYHLSGNMCCHCNTLYSAVTGRICYPYKDELFEKLEAICGKMRCGLQRNVCEYSFIRCSTFRFLKVCRLEIVLFLTNALLCA</sequence>
<dbReference type="AlphaFoldDB" id="A0A3P7NLY4"/>
<accession>A0A3P7NLY4</accession>
<dbReference type="Proteomes" id="UP000271098">
    <property type="component" value="Unassembled WGS sequence"/>
</dbReference>
<feature type="domain" description="EHMT1/2 cysteine-rich region" evidence="1">
    <location>
        <begin position="58"/>
        <end position="139"/>
    </location>
</feature>
<reference evidence="2 3" key="1">
    <citation type="submission" date="2018-11" db="EMBL/GenBank/DDBJ databases">
        <authorList>
            <consortium name="Pathogen Informatics"/>
        </authorList>
    </citation>
    <scope>NUCLEOTIDE SEQUENCE [LARGE SCALE GENOMIC DNA]</scope>
</reference>
<dbReference type="OrthoDB" id="5792673at2759"/>
<protein>
    <recommendedName>
        <fullName evidence="1">EHMT1/2 cysteine-rich region domain-containing protein</fullName>
    </recommendedName>
</protein>
<organism evidence="2 3">
    <name type="scientific">Gongylonema pulchrum</name>
    <dbReference type="NCBI Taxonomy" id="637853"/>
    <lineage>
        <taxon>Eukaryota</taxon>
        <taxon>Metazoa</taxon>
        <taxon>Ecdysozoa</taxon>
        <taxon>Nematoda</taxon>
        <taxon>Chromadorea</taxon>
        <taxon>Rhabditida</taxon>
        <taxon>Spirurina</taxon>
        <taxon>Spiruromorpha</taxon>
        <taxon>Spiruroidea</taxon>
        <taxon>Gongylonematidae</taxon>
        <taxon>Gongylonema</taxon>
    </lineage>
</organism>
<evidence type="ECO:0000313" key="3">
    <source>
        <dbReference type="Proteomes" id="UP000271098"/>
    </source>
</evidence>
<keyword evidence="3" id="KW-1185">Reference proteome</keyword>
<dbReference type="GO" id="GO:0008270">
    <property type="term" value="F:zinc ion binding"/>
    <property type="evidence" value="ECO:0007669"/>
    <property type="project" value="InterPro"/>
</dbReference>